<dbReference type="GO" id="GO:0030639">
    <property type="term" value="P:polyketide biosynthetic process"/>
    <property type="evidence" value="ECO:0007669"/>
    <property type="project" value="TreeGrafter"/>
</dbReference>
<dbReference type="NCBIfam" id="NF042429">
    <property type="entry name" value="DHPHCoAsyn_DpgA"/>
    <property type="match status" value="1"/>
</dbReference>
<gene>
    <name evidence="9" type="ORF">A9W98_11850</name>
    <name evidence="10" type="ORF">AWC08_18795</name>
</gene>
<keyword evidence="5" id="KW-0443">Lipid metabolism</keyword>
<dbReference type="EMBL" id="LQOY01000041">
    <property type="protein sequence ID" value="ORV93203.1"/>
    <property type="molecule type" value="Genomic_DNA"/>
</dbReference>
<reference evidence="10 12" key="1">
    <citation type="submission" date="2016-01" db="EMBL/GenBank/DDBJ databases">
        <title>The new phylogeny of the genus Mycobacterium.</title>
        <authorList>
            <person name="Tarcisio F."/>
            <person name="Conor M."/>
            <person name="Antonella G."/>
            <person name="Elisabetta G."/>
            <person name="Giulia F.S."/>
            <person name="Sara T."/>
            <person name="Anna F."/>
            <person name="Clotilde B."/>
            <person name="Roberto B."/>
            <person name="Veronica D.S."/>
            <person name="Fabio R."/>
            <person name="Monica P."/>
            <person name="Olivier J."/>
            <person name="Enrico T."/>
            <person name="Nicola S."/>
        </authorList>
    </citation>
    <scope>NUCLEOTIDE SEQUENCE [LARGE SCALE GENOMIC DNA]</scope>
    <source>
        <strain evidence="10 12">DSM 44160</strain>
    </source>
</reference>
<dbReference type="RefSeq" id="WP_065132866.1">
    <property type="nucleotide sequence ID" value="NZ_JACKSU010000029.1"/>
</dbReference>
<evidence type="ECO:0000313" key="12">
    <source>
        <dbReference type="Proteomes" id="UP000193928"/>
    </source>
</evidence>
<comment type="pathway">
    <text evidence="1">Lipid metabolism; fatty acid biosynthesis.</text>
</comment>
<evidence type="ECO:0000259" key="8">
    <source>
        <dbReference type="Pfam" id="PF02797"/>
    </source>
</evidence>
<dbReference type="InterPro" id="IPR016039">
    <property type="entry name" value="Thiolase-like"/>
</dbReference>
<evidence type="ECO:0000256" key="5">
    <source>
        <dbReference type="ARBA" id="ARBA00022832"/>
    </source>
</evidence>
<dbReference type="InterPro" id="IPR053446">
    <property type="entry name" value="DPA-CoA_Synthase"/>
</dbReference>
<comment type="caution">
    <text evidence="9">The sequence shown here is derived from an EMBL/GenBank/DDBJ whole genome shotgun (WGS) entry which is preliminary data.</text>
</comment>
<reference evidence="9 11" key="2">
    <citation type="submission" date="2016-06" db="EMBL/GenBank/DDBJ databases">
        <authorList>
            <person name="Kjaerup R.B."/>
            <person name="Dalgaard T.S."/>
            <person name="Juul-Madsen H.R."/>
        </authorList>
    </citation>
    <scope>NUCLEOTIDE SEQUENCE [LARGE SCALE GENOMIC DNA]</scope>
    <source>
        <strain evidence="9 11">1245752.6</strain>
    </source>
</reference>
<feature type="domain" description="Chalcone/stilbene synthase C-terminal" evidence="8">
    <location>
        <begin position="235"/>
        <end position="348"/>
    </location>
</feature>
<sequence length="351" mass="38135">MRARLCGVGTSVPPFRYTQDELIERFRIEDHKIRALFKNSSIASRHLVLPARDADGRPAPESQGELLDKHREWGIKMAGEALDKCLANIGRSPADVDYLCCVTTTGYLSPGMSARLMKHRDMRPDCARLDVVGMGCNGGLNGLAAASAWAETHPGKLAVLICVETCSAAYVFDGTMKTAVVNSLFGDGAAALAISTDPHLAQSPHPLVLKTSSHLIPEALDAMRYDWDDDRSLFSFYLDPQIPYVIGANAETAVSRLLSGTGLDITDIDHWVVHSGGKKVLDALRVNLGLSRHAVRHATGVLRDYGNLSSGSFLFTLERLNRENVIQPGDYGVMTTMGPGSTIEMALIQWT</sequence>
<comment type="similarity">
    <text evidence="2">Belongs to the thiolase-like superfamily. Chalcone/stilbene synthases family.</text>
</comment>
<dbReference type="InterPro" id="IPR012328">
    <property type="entry name" value="Chalcone/stilbene_synt_C"/>
</dbReference>
<evidence type="ECO:0000256" key="1">
    <source>
        <dbReference type="ARBA" id="ARBA00005194"/>
    </source>
</evidence>
<dbReference type="InterPro" id="IPR001099">
    <property type="entry name" value="Chalcone/stilbene_synt_N"/>
</dbReference>
<dbReference type="PANTHER" id="PTHR11877:SF46">
    <property type="entry name" value="TYPE III POLYKETIDE SYNTHASE A"/>
    <property type="match status" value="1"/>
</dbReference>
<dbReference type="UniPathway" id="UPA00094"/>
<evidence type="ECO:0000256" key="4">
    <source>
        <dbReference type="ARBA" id="ARBA00022679"/>
    </source>
</evidence>
<dbReference type="PANTHER" id="PTHR11877">
    <property type="entry name" value="HYDROXYMETHYLGLUTARYL-COA SYNTHASE"/>
    <property type="match status" value="1"/>
</dbReference>
<proteinExistence type="inferred from homology"/>
<dbReference type="Pfam" id="PF00195">
    <property type="entry name" value="Chal_sti_synt_N"/>
    <property type="match status" value="1"/>
</dbReference>
<keyword evidence="5" id="KW-0276">Fatty acid metabolism</keyword>
<organism evidence="9 11">
    <name type="scientific">Mycobacterium gordonae</name>
    <dbReference type="NCBI Taxonomy" id="1778"/>
    <lineage>
        <taxon>Bacteria</taxon>
        <taxon>Bacillati</taxon>
        <taxon>Actinomycetota</taxon>
        <taxon>Actinomycetes</taxon>
        <taxon>Mycobacteriales</taxon>
        <taxon>Mycobacteriaceae</taxon>
        <taxon>Mycobacterium</taxon>
    </lineage>
</organism>
<dbReference type="Proteomes" id="UP000093757">
    <property type="component" value="Unassembled WGS sequence"/>
</dbReference>
<keyword evidence="4" id="KW-0808">Transferase</keyword>
<accession>A0A1A6BKY1</accession>
<dbReference type="PIRSF" id="PIRSF000451">
    <property type="entry name" value="PKS_III"/>
    <property type="match status" value="1"/>
</dbReference>
<dbReference type="InterPro" id="IPR011141">
    <property type="entry name" value="Polyketide_synthase_type-III"/>
</dbReference>
<dbReference type="GO" id="GO:0006633">
    <property type="term" value="P:fatty acid biosynthetic process"/>
    <property type="evidence" value="ECO:0007669"/>
    <property type="project" value="UniProtKB-UniPathway"/>
</dbReference>
<dbReference type="Pfam" id="PF02797">
    <property type="entry name" value="Chal_sti_synt_C"/>
    <property type="match status" value="1"/>
</dbReference>
<evidence type="ECO:0000313" key="10">
    <source>
        <dbReference type="EMBL" id="ORV93203.1"/>
    </source>
</evidence>
<keyword evidence="12" id="KW-1185">Reference proteome</keyword>
<feature type="domain" description="Chalcone/stilbene synthase N-terminal" evidence="7">
    <location>
        <begin position="8"/>
        <end position="198"/>
    </location>
</feature>
<protein>
    <submittedName>
        <fullName evidence="9">Stilbene synthase</fullName>
    </submittedName>
</protein>
<evidence type="ECO:0000313" key="9">
    <source>
        <dbReference type="EMBL" id="OBS02993.1"/>
    </source>
</evidence>
<evidence type="ECO:0000313" key="11">
    <source>
        <dbReference type="Proteomes" id="UP000093757"/>
    </source>
</evidence>
<feature type="active site" description="Acyl-thioester intermediate" evidence="6">
    <location>
        <position position="136"/>
    </location>
</feature>
<dbReference type="Proteomes" id="UP000193928">
    <property type="component" value="Unassembled WGS sequence"/>
</dbReference>
<dbReference type="CDD" id="cd00831">
    <property type="entry name" value="CHS_like"/>
    <property type="match status" value="1"/>
</dbReference>
<evidence type="ECO:0000256" key="3">
    <source>
        <dbReference type="ARBA" id="ARBA00011738"/>
    </source>
</evidence>
<dbReference type="EMBL" id="MAEM01000117">
    <property type="protein sequence ID" value="OBS02993.1"/>
    <property type="molecule type" value="Genomic_DNA"/>
</dbReference>
<dbReference type="SUPFAM" id="SSF53901">
    <property type="entry name" value="Thiolase-like"/>
    <property type="match status" value="1"/>
</dbReference>
<comment type="subunit">
    <text evidence="3">Homodimer.</text>
</comment>
<dbReference type="GO" id="GO:0016747">
    <property type="term" value="F:acyltransferase activity, transferring groups other than amino-acyl groups"/>
    <property type="evidence" value="ECO:0007669"/>
    <property type="project" value="InterPro"/>
</dbReference>
<dbReference type="AlphaFoldDB" id="A0A1A6BKY1"/>
<evidence type="ECO:0000259" key="7">
    <source>
        <dbReference type="Pfam" id="PF00195"/>
    </source>
</evidence>
<evidence type="ECO:0000256" key="6">
    <source>
        <dbReference type="PIRSR" id="PIRSR000451-1"/>
    </source>
</evidence>
<evidence type="ECO:0000256" key="2">
    <source>
        <dbReference type="ARBA" id="ARBA00005531"/>
    </source>
</evidence>
<dbReference type="Gene3D" id="3.40.47.10">
    <property type="match status" value="2"/>
</dbReference>
<name>A0A1A6BKY1_MYCGO</name>
<dbReference type="OrthoDB" id="9786288at2"/>